<dbReference type="OrthoDB" id="4508410at2759"/>
<accession>A0A2I1BZ05</accession>
<name>A0A2I1BZ05_ASPN1</name>
<dbReference type="GeneID" id="36529956"/>
<dbReference type="EMBL" id="MSZS01000007">
    <property type="protein sequence ID" value="PKX90581.1"/>
    <property type="molecule type" value="Genomic_DNA"/>
</dbReference>
<keyword evidence="3" id="KW-1185">Reference proteome</keyword>
<gene>
    <name evidence="2" type="ORF">P174DRAFT_375553</name>
</gene>
<organism evidence="2 3">
    <name type="scientific">Aspergillus novofumigatus (strain IBT 16806)</name>
    <dbReference type="NCBI Taxonomy" id="1392255"/>
    <lineage>
        <taxon>Eukaryota</taxon>
        <taxon>Fungi</taxon>
        <taxon>Dikarya</taxon>
        <taxon>Ascomycota</taxon>
        <taxon>Pezizomycotina</taxon>
        <taxon>Eurotiomycetes</taxon>
        <taxon>Eurotiomycetidae</taxon>
        <taxon>Eurotiales</taxon>
        <taxon>Aspergillaceae</taxon>
        <taxon>Aspergillus</taxon>
        <taxon>Aspergillus subgen. Fumigati</taxon>
    </lineage>
</organism>
<evidence type="ECO:0000313" key="3">
    <source>
        <dbReference type="Proteomes" id="UP000234474"/>
    </source>
</evidence>
<dbReference type="RefSeq" id="XP_024679176.1">
    <property type="nucleotide sequence ID" value="XM_024822630.1"/>
</dbReference>
<feature type="region of interest" description="Disordered" evidence="1">
    <location>
        <begin position="1"/>
        <end position="52"/>
    </location>
</feature>
<evidence type="ECO:0000313" key="2">
    <source>
        <dbReference type="EMBL" id="PKX90581.1"/>
    </source>
</evidence>
<evidence type="ECO:0000256" key="1">
    <source>
        <dbReference type="SAM" id="MobiDB-lite"/>
    </source>
</evidence>
<dbReference type="VEuPathDB" id="FungiDB:P174DRAFT_375553"/>
<comment type="caution">
    <text evidence="2">The sequence shown here is derived from an EMBL/GenBank/DDBJ whole genome shotgun (WGS) entry which is preliminary data.</text>
</comment>
<proteinExistence type="predicted"/>
<feature type="non-terminal residue" evidence="2">
    <location>
        <position position="1"/>
    </location>
</feature>
<dbReference type="Proteomes" id="UP000234474">
    <property type="component" value="Unassembled WGS sequence"/>
</dbReference>
<sequence>RREPSYFGPNFQNSAKGRSSSLAGGDIRHPPMPDPFVKRPNPYPQRVKEEHDAYKVRDDEYAAAKKAASKANGAAGLKPSDPLFRERVERSIEANASARVAANTAAAYRSGFGHKYPYAYESPEKVAVHQYHAKEYKKAGATSRRKEQEMRKKLH</sequence>
<dbReference type="AlphaFoldDB" id="A0A2I1BZ05"/>
<dbReference type="OMA" id="MSQRGWD"/>
<feature type="compositionally biased region" description="Polar residues" evidence="1">
    <location>
        <begin position="10"/>
        <end position="22"/>
    </location>
</feature>
<protein>
    <submittedName>
        <fullName evidence="2">Uncharacterized protein</fullName>
    </submittedName>
</protein>
<reference evidence="3" key="1">
    <citation type="journal article" date="2018" name="Proc. Natl. Acad. Sci. U.S.A.">
        <title>Linking secondary metabolites to gene clusters through genome sequencing of six diverse Aspergillus species.</title>
        <authorList>
            <person name="Kaerboelling I."/>
            <person name="Vesth T.C."/>
            <person name="Frisvad J.C."/>
            <person name="Nybo J.L."/>
            <person name="Theobald S."/>
            <person name="Kuo A."/>
            <person name="Bowyer P."/>
            <person name="Matsuda Y."/>
            <person name="Mondo S."/>
            <person name="Lyhne E.K."/>
            <person name="Kogle M.E."/>
            <person name="Clum A."/>
            <person name="Lipzen A."/>
            <person name="Salamov A."/>
            <person name="Ngan C.Y."/>
            <person name="Daum C."/>
            <person name="Chiniquy J."/>
            <person name="Barry K."/>
            <person name="LaButti K."/>
            <person name="Haridas S."/>
            <person name="Simmons B.A."/>
            <person name="Magnuson J.K."/>
            <person name="Mortensen U.H."/>
            <person name="Larsen T.O."/>
            <person name="Grigoriev I.V."/>
            <person name="Baker S.E."/>
            <person name="Andersen M.R."/>
        </authorList>
    </citation>
    <scope>NUCLEOTIDE SEQUENCE [LARGE SCALE GENOMIC DNA]</scope>
    <source>
        <strain evidence="3">IBT 16806</strain>
    </source>
</reference>